<dbReference type="InterPro" id="IPR015300">
    <property type="entry name" value="DNA-bd_pseudobarrel_sf"/>
</dbReference>
<proteinExistence type="predicted"/>
<keyword evidence="5" id="KW-0539">Nucleus</keyword>
<protein>
    <recommendedName>
        <fullName evidence="6">TF-B3 domain-containing protein</fullName>
    </recommendedName>
</protein>
<dbReference type="SUPFAM" id="SSF101936">
    <property type="entry name" value="DNA-binding pseudobarrel domain"/>
    <property type="match status" value="1"/>
</dbReference>
<evidence type="ECO:0000256" key="1">
    <source>
        <dbReference type="ARBA" id="ARBA00004123"/>
    </source>
</evidence>
<evidence type="ECO:0000256" key="3">
    <source>
        <dbReference type="ARBA" id="ARBA00023125"/>
    </source>
</evidence>
<dbReference type="Proteomes" id="UP000824120">
    <property type="component" value="Chromosome 1"/>
</dbReference>
<dbReference type="CDD" id="cd10017">
    <property type="entry name" value="B3_DNA"/>
    <property type="match status" value="1"/>
</dbReference>
<evidence type="ECO:0000313" key="7">
    <source>
        <dbReference type="EMBL" id="KAG5632378.1"/>
    </source>
</evidence>
<evidence type="ECO:0000259" key="6">
    <source>
        <dbReference type="PROSITE" id="PS50863"/>
    </source>
</evidence>
<dbReference type="EMBL" id="JACXVP010000001">
    <property type="protein sequence ID" value="KAG5632378.1"/>
    <property type="molecule type" value="Genomic_DNA"/>
</dbReference>
<keyword evidence="3" id="KW-0238">DNA-binding</keyword>
<feature type="domain" description="TF-B3" evidence="6">
    <location>
        <begin position="1"/>
        <end position="61"/>
    </location>
</feature>
<evidence type="ECO:0000256" key="2">
    <source>
        <dbReference type="ARBA" id="ARBA00023015"/>
    </source>
</evidence>
<dbReference type="GO" id="GO:0005634">
    <property type="term" value="C:nucleus"/>
    <property type="evidence" value="ECO:0007669"/>
    <property type="project" value="UniProtKB-SubCell"/>
</dbReference>
<dbReference type="PROSITE" id="PS50863">
    <property type="entry name" value="B3"/>
    <property type="match status" value="1"/>
</dbReference>
<organism evidence="7 8">
    <name type="scientific">Solanum commersonii</name>
    <name type="common">Commerson's wild potato</name>
    <name type="synonym">Commerson's nightshade</name>
    <dbReference type="NCBI Taxonomy" id="4109"/>
    <lineage>
        <taxon>Eukaryota</taxon>
        <taxon>Viridiplantae</taxon>
        <taxon>Streptophyta</taxon>
        <taxon>Embryophyta</taxon>
        <taxon>Tracheophyta</taxon>
        <taxon>Spermatophyta</taxon>
        <taxon>Magnoliopsida</taxon>
        <taxon>eudicotyledons</taxon>
        <taxon>Gunneridae</taxon>
        <taxon>Pentapetalae</taxon>
        <taxon>asterids</taxon>
        <taxon>lamiids</taxon>
        <taxon>Solanales</taxon>
        <taxon>Solanaceae</taxon>
        <taxon>Solanoideae</taxon>
        <taxon>Solaneae</taxon>
        <taxon>Solanum</taxon>
    </lineage>
</organism>
<gene>
    <name evidence="7" type="ORF">H5410_004095</name>
</gene>
<dbReference type="OrthoDB" id="1248561at2759"/>
<dbReference type="AlphaFoldDB" id="A0A9J6B6Z8"/>
<evidence type="ECO:0000256" key="4">
    <source>
        <dbReference type="ARBA" id="ARBA00023163"/>
    </source>
</evidence>
<dbReference type="GO" id="GO:0003677">
    <property type="term" value="F:DNA binding"/>
    <property type="evidence" value="ECO:0007669"/>
    <property type="project" value="UniProtKB-KW"/>
</dbReference>
<evidence type="ECO:0000313" key="8">
    <source>
        <dbReference type="Proteomes" id="UP000824120"/>
    </source>
</evidence>
<dbReference type="Pfam" id="PF02362">
    <property type="entry name" value="B3"/>
    <property type="match status" value="1"/>
</dbReference>
<accession>A0A9J6B6Z8</accession>
<sequence>MVLKDEAQRCWSVWIGRARYHFGIIRGWTKFRAENGLRVGDAYKFELIKNGEIPIAQFHSNILEWLQRERNINEAN</sequence>
<keyword evidence="8" id="KW-1185">Reference proteome</keyword>
<keyword evidence="2" id="KW-0805">Transcription regulation</keyword>
<dbReference type="Gene3D" id="2.40.330.10">
    <property type="entry name" value="DNA-binding pseudobarrel domain"/>
    <property type="match status" value="1"/>
</dbReference>
<comment type="subcellular location">
    <subcellularLocation>
        <location evidence="1">Nucleus</location>
    </subcellularLocation>
</comment>
<evidence type="ECO:0000256" key="5">
    <source>
        <dbReference type="ARBA" id="ARBA00023242"/>
    </source>
</evidence>
<keyword evidence="4" id="KW-0804">Transcription</keyword>
<reference evidence="7 8" key="1">
    <citation type="submission" date="2020-09" db="EMBL/GenBank/DDBJ databases">
        <title>De no assembly of potato wild relative species, Solanum commersonii.</title>
        <authorList>
            <person name="Cho K."/>
        </authorList>
    </citation>
    <scope>NUCLEOTIDE SEQUENCE [LARGE SCALE GENOMIC DNA]</scope>
    <source>
        <strain evidence="7">LZ3.2</strain>
        <tissue evidence="7">Leaf</tissue>
    </source>
</reference>
<name>A0A9J6B6Z8_SOLCO</name>
<dbReference type="InterPro" id="IPR003340">
    <property type="entry name" value="B3_DNA-bd"/>
</dbReference>
<comment type="caution">
    <text evidence="7">The sequence shown here is derived from an EMBL/GenBank/DDBJ whole genome shotgun (WGS) entry which is preliminary data.</text>
</comment>